<protein>
    <submittedName>
        <fullName evidence="2">Uncharacterized protein</fullName>
    </submittedName>
</protein>
<comment type="caution">
    <text evidence="2">The sequence shown here is derived from an EMBL/GenBank/DDBJ whole genome shotgun (WGS) entry which is preliminary data.</text>
</comment>
<dbReference type="AlphaFoldDB" id="A0A8T1TSW8"/>
<dbReference type="OrthoDB" id="102548at2759"/>
<accession>A0A8T1TSW8</accession>
<feature type="region of interest" description="Disordered" evidence="1">
    <location>
        <begin position="66"/>
        <end position="91"/>
    </location>
</feature>
<dbReference type="PANTHER" id="PTHR47169:SF2">
    <property type="entry name" value="OS01G0541250 PROTEIN"/>
    <property type="match status" value="1"/>
</dbReference>
<organism evidence="2 3">
    <name type="scientific">Phytophthora cactorum</name>
    <dbReference type="NCBI Taxonomy" id="29920"/>
    <lineage>
        <taxon>Eukaryota</taxon>
        <taxon>Sar</taxon>
        <taxon>Stramenopiles</taxon>
        <taxon>Oomycota</taxon>
        <taxon>Peronosporomycetes</taxon>
        <taxon>Peronosporales</taxon>
        <taxon>Peronosporaceae</taxon>
        <taxon>Phytophthora</taxon>
    </lineage>
</organism>
<dbReference type="EMBL" id="JAENGZ010001446">
    <property type="protein sequence ID" value="KAG6948017.1"/>
    <property type="molecule type" value="Genomic_DNA"/>
</dbReference>
<name>A0A8T1TSW8_9STRA</name>
<gene>
    <name evidence="2" type="ORF">JG687_00015738</name>
</gene>
<evidence type="ECO:0000313" key="2">
    <source>
        <dbReference type="EMBL" id="KAG6948017.1"/>
    </source>
</evidence>
<dbReference type="Proteomes" id="UP000688947">
    <property type="component" value="Unassembled WGS sequence"/>
</dbReference>
<dbReference type="PANTHER" id="PTHR47169">
    <property type="entry name" value="OS01G0541250 PROTEIN"/>
    <property type="match status" value="1"/>
</dbReference>
<sequence>MTFDGKVGLWPVVETKLAVRNSKNRPKGTPVTTPNEMTDDVYGRMLTQLVIPAIKRVWPGKDKKHLIIQQDNDPPHQGRTEVKKRGGASPPPPFFFFWWRGINIFRGQSFIRTVLHKQRCLASEVSQRSRRSSPRSHVQHHQ</sequence>
<reference evidence="2" key="1">
    <citation type="submission" date="2021-01" db="EMBL/GenBank/DDBJ databases">
        <title>Phytophthora aleatoria, a newly-described species from Pinus radiata is distinct from Phytophthora cactorum isolates based on comparative genomics.</title>
        <authorList>
            <person name="Mcdougal R."/>
            <person name="Panda P."/>
            <person name="Williams N."/>
            <person name="Studholme D.J."/>
        </authorList>
    </citation>
    <scope>NUCLEOTIDE SEQUENCE</scope>
    <source>
        <strain evidence="2">NZFS 3830</strain>
    </source>
</reference>
<evidence type="ECO:0000256" key="1">
    <source>
        <dbReference type="SAM" id="MobiDB-lite"/>
    </source>
</evidence>
<dbReference type="VEuPathDB" id="FungiDB:PC110_g1029"/>
<evidence type="ECO:0000313" key="3">
    <source>
        <dbReference type="Proteomes" id="UP000688947"/>
    </source>
</evidence>
<feature type="compositionally biased region" description="Basic and acidic residues" evidence="1">
    <location>
        <begin position="73"/>
        <end position="84"/>
    </location>
</feature>
<proteinExistence type="predicted"/>